<accession>A0A7W7R7R5</accession>
<dbReference type="Gene3D" id="3.40.50.150">
    <property type="entry name" value="Vaccinia Virus protein VP39"/>
    <property type="match status" value="1"/>
</dbReference>
<dbReference type="EMBL" id="JACHJV010000001">
    <property type="protein sequence ID" value="MBB4926988.1"/>
    <property type="molecule type" value="Genomic_DNA"/>
</dbReference>
<dbReference type="InterPro" id="IPR007213">
    <property type="entry name" value="Ppm1/Ppm2/Tcmp"/>
</dbReference>
<keyword evidence="8" id="KW-1185">Reference proteome</keyword>
<dbReference type="GO" id="GO:0008168">
    <property type="term" value="F:methyltransferase activity"/>
    <property type="evidence" value="ECO:0007669"/>
    <property type="project" value="UniProtKB-UniRule"/>
</dbReference>
<proteinExistence type="inferred from homology"/>
<dbReference type="PANTHER" id="PTHR43619">
    <property type="entry name" value="S-ADENOSYL-L-METHIONINE-DEPENDENT METHYLTRANSFERASE YKTD-RELATED"/>
    <property type="match status" value="1"/>
</dbReference>
<dbReference type="RefSeq" id="WP_184940819.1">
    <property type="nucleotide sequence ID" value="NZ_JACHJV010000001.1"/>
</dbReference>
<dbReference type="PANTHER" id="PTHR43619:SF2">
    <property type="entry name" value="S-ADENOSYL-L-METHIONINE-DEPENDENT METHYLTRANSFERASES SUPERFAMILY PROTEIN"/>
    <property type="match status" value="1"/>
</dbReference>
<dbReference type="SUPFAM" id="SSF53335">
    <property type="entry name" value="S-adenosyl-L-methionine-dependent methyltransferases"/>
    <property type="match status" value="1"/>
</dbReference>
<dbReference type="Pfam" id="PF04072">
    <property type="entry name" value="LCM"/>
    <property type="match status" value="1"/>
</dbReference>
<name>A0A7W7R7R5_KITKI</name>
<evidence type="ECO:0000256" key="6">
    <source>
        <dbReference type="RuleBase" id="RU362030"/>
    </source>
</evidence>
<evidence type="ECO:0000256" key="1">
    <source>
        <dbReference type="ARBA" id="ARBA00003907"/>
    </source>
</evidence>
<dbReference type="NCBIfam" id="TIGR00027">
    <property type="entry name" value="mthyl_TIGR00027"/>
    <property type="match status" value="1"/>
</dbReference>
<dbReference type="GO" id="GO:0032259">
    <property type="term" value="P:methylation"/>
    <property type="evidence" value="ECO:0007669"/>
    <property type="project" value="UniProtKB-KW"/>
</dbReference>
<evidence type="ECO:0000313" key="8">
    <source>
        <dbReference type="Proteomes" id="UP000540506"/>
    </source>
</evidence>
<evidence type="ECO:0000256" key="4">
    <source>
        <dbReference type="ARBA" id="ARBA00022679"/>
    </source>
</evidence>
<keyword evidence="4 7" id="KW-0808">Transferase</keyword>
<dbReference type="EC" id="2.1.1.-" evidence="6"/>
<evidence type="ECO:0000313" key="7">
    <source>
        <dbReference type="EMBL" id="MBB4926988.1"/>
    </source>
</evidence>
<sequence>MADDQIPEGVGRTAIGVARVRALESARPDRLFNDPYAAAFAAAARDGAPGAPRGGVSPAMIALARHLVIRTRFFDDYLLAAARAGCAQVVLLAAGLDTRAFRLDWPAGTRVFELDMPAVLTFKERVLAEQSAQAPVPRTVIAADLREDWAEPLVKAGFDPAARTVWLVEGLLVYLGSPEAEALLSTIDSLSAPGSRLALTHGHGRNERRAGGSLVVEGADTAPELAPVVALWRGGLDEDPVDWLHRHGWRAERHDRAELAVGYGRPADYVASQRGLITAER</sequence>
<dbReference type="Proteomes" id="UP000540506">
    <property type="component" value="Unassembled WGS sequence"/>
</dbReference>
<dbReference type="InterPro" id="IPR029063">
    <property type="entry name" value="SAM-dependent_MTases_sf"/>
</dbReference>
<evidence type="ECO:0000256" key="2">
    <source>
        <dbReference type="ARBA" id="ARBA00008138"/>
    </source>
</evidence>
<dbReference type="AlphaFoldDB" id="A0A7W7R7R5"/>
<evidence type="ECO:0000256" key="5">
    <source>
        <dbReference type="ARBA" id="ARBA00022691"/>
    </source>
</evidence>
<protein>
    <recommendedName>
        <fullName evidence="6">S-adenosyl-L-methionine-dependent methyltransferase</fullName>
        <ecNumber evidence="6">2.1.1.-</ecNumber>
    </recommendedName>
</protein>
<comment type="function">
    <text evidence="1 6">Exhibits S-adenosyl-L-methionine-dependent methyltransferase activity.</text>
</comment>
<gene>
    <name evidence="7" type="ORF">FHR34_005981</name>
</gene>
<evidence type="ECO:0000256" key="3">
    <source>
        <dbReference type="ARBA" id="ARBA00022603"/>
    </source>
</evidence>
<reference evidence="7 8" key="1">
    <citation type="submission" date="2020-08" db="EMBL/GenBank/DDBJ databases">
        <title>Sequencing the genomes of 1000 actinobacteria strains.</title>
        <authorList>
            <person name="Klenk H.-P."/>
        </authorList>
    </citation>
    <scope>NUCLEOTIDE SEQUENCE [LARGE SCALE GENOMIC DNA]</scope>
    <source>
        <strain evidence="7 8">DSM 41654</strain>
    </source>
</reference>
<dbReference type="InterPro" id="IPR011610">
    <property type="entry name" value="SAM_mthyl_Trfase_ML2640-like"/>
</dbReference>
<organism evidence="7 8">
    <name type="scientific">Kitasatospora kifunensis</name>
    <name type="common">Streptomyces kifunensis</name>
    <dbReference type="NCBI Taxonomy" id="58351"/>
    <lineage>
        <taxon>Bacteria</taxon>
        <taxon>Bacillati</taxon>
        <taxon>Actinomycetota</taxon>
        <taxon>Actinomycetes</taxon>
        <taxon>Kitasatosporales</taxon>
        <taxon>Streptomycetaceae</taxon>
        <taxon>Kitasatospora</taxon>
    </lineage>
</organism>
<comment type="caution">
    <text evidence="7">The sequence shown here is derived from an EMBL/GenBank/DDBJ whole genome shotgun (WGS) entry which is preliminary data.</text>
</comment>
<keyword evidence="5 6" id="KW-0949">S-adenosyl-L-methionine</keyword>
<keyword evidence="3 6" id="KW-0489">Methyltransferase</keyword>
<comment type="similarity">
    <text evidence="2 6">Belongs to the UPF0677 family.</text>
</comment>